<dbReference type="Pfam" id="PF14536">
    <property type="entry name" value="DUF4441"/>
    <property type="match status" value="1"/>
</dbReference>
<evidence type="ECO:0000313" key="3">
    <source>
        <dbReference type="Proteomes" id="UP000683925"/>
    </source>
</evidence>
<organism evidence="2 3">
    <name type="scientific">Paramecium octaurelia</name>
    <dbReference type="NCBI Taxonomy" id="43137"/>
    <lineage>
        <taxon>Eukaryota</taxon>
        <taxon>Sar</taxon>
        <taxon>Alveolata</taxon>
        <taxon>Ciliophora</taxon>
        <taxon>Intramacronucleata</taxon>
        <taxon>Oligohymenophorea</taxon>
        <taxon>Peniculida</taxon>
        <taxon>Parameciidae</taxon>
        <taxon>Paramecium</taxon>
    </lineage>
</organism>
<evidence type="ECO:0000256" key="1">
    <source>
        <dbReference type="SAM" id="Coils"/>
    </source>
</evidence>
<dbReference type="Proteomes" id="UP000683925">
    <property type="component" value="Unassembled WGS sequence"/>
</dbReference>
<dbReference type="AlphaFoldDB" id="A0A8S1UNP2"/>
<comment type="caution">
    <text evidence="2">The sequence shown here is derived from an EMBL/GenBank/DDBJ whole genome shotgun (WGS) entry which is preliminary data.</text>
</comment>
<keyword evidence="1" id="KW-0175">Coiled coil</keyword>
<reference evidence="2" key="1">
    <citation type="submission" date="2021-01" db="EMBL/GenBank/DDBJ databases">
        <authorList>
            <consortium name="Genoscope - CEA"/>
            <person name="William W."/>
        </authorList>
    </citation>
    <scope>NUCLEOTIDE SEQUENCE</scope>
</reference>
<sequence>MLNFNNEKSEESVQQFQDGVDYEEDCYHLENEQEYQQQYHFHTQNPKLNTQVQVERYKTLMNQEPNTKNIPKTFGNNFKKFMEDQKKDNQEYFSKNPMQKELSNFINKKKTAKSADYTIQDFRDIFDCHQTNQWFQFYVENVLLLDLINSNRIEDPDIYIIFIEHYLAGARDPLNFISNRPIKSKKQDLKFKKQKEKQKAIQQIQLQNLQNDEQNLGIQNQQSDQENNQEIFNEFSIMNGQDYHIDKEFNDNSD</sequence>
<gene>
    <name evidence="2" type="ORF">POCTA_138.1.T0480069</name>
</gene>
<dbReference type="OMA" id="WFQFYVE"/>
<accession>A0A8S1UNP2</accession>
<name>A0A8S1UNP2_PAROT</name>
<protein>
    <submittedName>
        <fullName evidence="2">Uncharacterized protein</fullName>
    </submittedName>
</protein>
<feature type="coiled-coil region" evidence="1">
    <location>
        <begin position="192"/>
        <end position="226"/>
    </location>
</feature>
<dbReference type="EMBL" id="CAJJDP010000048">
    <property type="protein sequence ID" value="CAD8166265.1"/>
    <property type="molecule type" value="Genomic_DNA"/>
</dbReference>
<proteinExistence type="predicted"/>
<evidence type="ECO:0000313" key="2">
    <source>
        <dbReference type="EMBL" id="CAD8166265.1"/>
    </source>
</evidence>
<dbReference type="OrthoDB" id="310313at2759"/>
<dbReference type="InterPro" id="IPR028008">
    <property type="entry name" value="DUF4441"/>
</dbReference>
<keyword evidence="3" id="KW-1185">Reference proteome</keyword>